<keyword evidence="5" id="KW-1185">Reference proteome</keyword>
<dbReference type="AlphaFoldDB" id="A0A3D8R4N1"/>
<reference evidence="4 5" key="1">
    <citation type="journal article" date="2018" name="IMA Fungus">
        <title>IMA Genome-F 9: Draft genome sequence of Annulohypoxylon stygium, Aspergillus mulundensis, Berkeleyomyces basicola (syn. Thielaviopsis basicola), Ceratocystis smalleyi, two Cercospora beticola strains, Coleophoma cylindrospora, Fusarium fracticaudum, Phialophora cf. hyalina, and Morchella septimelata.</title>
        <authorList>
            <person name="Wingfield B.D."/>
            <person name="Bills G.F."/>
            <person name="Dong Y."/>
            <person name="Huang W."/>
            <person name="Nel W.J."/>
            <person name="Swalarsk-Parry B.S."/>
            <person name="Vaghefi N."/>
            <person name="Wilken P.M."/>
            <person name="An Z."/>
            <person name="de Beer Z.W."/>
            <person name="De Vos L."/>
            <person name="Chen L."/>
            <person name="Duong T.A."/>
            <person name="Gao Y."/>
            <person name="Hammerbacher A."/>
            <person name="Kikkert J.R."/>
            <person name="Li Y."/>
            <person name="Li H."/>
            <person name="Li K."/>
            <person name="Li Q."/>
            <person name="Liu X."/>
            <person name="Ma X."/>
            <person name="Naidoo K."/>
            <person name="Pethybridge S.J."/>
            <person name="Sun J."/>
            <person name="Steenkamp E.T."/>
            <person name="van der Nest M.A."/>
            <person name="van Wyk S."/>
            <person name="Wingfield M.J."/>
            <person name="Xiong C."/>
            <person name="Yue Q."/>
            <person name="Zhang X."/>
        </authorList>
    </citation>
    <scope>NUCLEOTIDE SEQUENCE [LARGE SCALE GENOMIC DNA]</scope>
    <source>
        <strain evidence="4 5">DSM 5745</strain>
    </source>
</reference>
<dbReference type="PROSITE" id="PS50297">
    <property type="entry name" value="ANK_REP_REGION"/>
    <property type="match status" value="3"/>
</dbReference>
<dbReference type="SMART" id="SM00248">
    <property type="entry name" value="ANK"/>
    <property type="match status" value="9"/>
</dbReference>
<keyword evidence="2 3" id="KW-0040">ANK repeat</keyword>
<feature type="repeat" description="ANK" evidence="3">
    <location>
        <begin position="179"/>
        <end position="211"/>
    </location>
</feature>
<dbReference type="GeneID" id="38119143"/>
<dbReference type="Pfam" id="PF12796">
    <property type="entry name" value="Ank_2"/>
    <property type="match status" value="3"/>
</dbReference>
<evidence type="ECO:0000256" key="1">
    <source>
        <dbReference type="ARBA" id="ARBA00022737"/>
    </source>
</evidence>
<dbReference type="PROSITE" id="PS50088">
    <property type="entry name" value="ANK_REPEAT"/>
    <property type="match status" value="4"/>
</dbReference>
<dbReference type="EMBL" id="PVWQ01000011">
    <property type="protein sequence ID" value="RDW69013.1"/>
    <property type="molecule type" value="Genomic_DNA"/>
</dbReference>
<feature type="repeat" description="ANK" evidence="3">
    <location>
        <begin position="213"/>
        <end position="245"/>
    </location>
</feature>
<proteinExistence type="predicted"/>
<name>A0A3D8R4N1_9EURO</name>
<dbReference type="InterPro" id="IPR002110">
    <property type="entry name" value="Ankyrin_rpt"/>
</dbReference>
<evidence type="ECO:0000256" key="2">
    <source>
        <dbReference type="ARBA" id="ARBA00023043"/>
    </source>
</evidence>
<dbReference type="InterPro" id="IPR050663">
    <property type="entry name" value="Ankyrin-SOCS_Box"/>
</dbReference>
<dbReference type="Gene3D" id="1.25.40.20">
    <property type="entry name" value="Ankyrin repeat-containing domain"/>
    <property type="match status" value="1"/>
</dbReference>
<dbReference type="GO" id="GO:0045944">
    <property type="term" value="P:positive regulation of transcription by RNA polymerase II"/>
    <property type="evidence" value="ECO:0007669"/>
    <property type="project" value="TreeGrafter"/>
</dbReference>
<protein>
    <submittedName>
        <fullName evidence="4">Uncharacterized protein</fullName>
    </submittedName>
</protein>
<keyword evidence="1" id="KW-0677">Repeat</keyword>
<dbReference type="InterPro" id="IPR036770">
    <property type="entry name" value="Ankyrin_rpt-contain_sf"/>
</dbReference>
<organism evidence="4 5">
    <name type="scientific">Aspergillus mulundensis</name>
    <dbReference type="NCBI Taxonomy" id="1810919"/>
    <lineage>
        <taxon>Eukaryota</taxon>
        <taxon>Fungi</taxon>
        <taxon>Dikarya</taxon>
        <taxon>Ascomycota</taxon>
        <taxon>Pezizomycotina</taxon>
        <taxon>Eurotiomycetes</taxon>
        <taxon>Eurotiomycetidae</taxon>
        <taxon>Eurotiales</taxon>
        <taxon>Aspergillaceae</taxon>
        <taxon>Aspergillus</taxon>
        <taxon>Aspergillus subgen. Nidulantes</taxon>
    </lineage>
</organism>
<dbReference type="GO" id="GO:0005634">
    <property type="term" value="C:nucleus"/>
    <property type="evidence" value="ECO:0007669"/>
    <property type="project" value="TreeGrafter"/>
</dbReference>
<evidence type="ECO:0000313" key="4">
    <source>
        <dbReference type="EMBL" id="RDW69013.1"/>
    </source>
</evidence>
<dbReference type="STRING" id="1810919.A0A3D8R4N1"/>
<evidence type="ECO:0000313" key="5">
    <source>
        <dbReference type="Proteomes" id="UP000256690"/>
    </source>
</evidence>
<dbReference type="OrthoDB" id="4772757at2759"/>
<dbReference type="SUPFAM" id="SSF48403">
    <property type="entry name" value="Ankyrin repeat"/>
    <property type="match status" value="1"/>
</dbReference>
<dbReference type="PANTHER" id="PTHR24193:SF121">
    <property type="entry name" value="ADA2A-CONTAINING COMPLEX COMPONENT 3, ISOFORM D"/>
    <property type="match status" value="1"/>
</dbReference>
<feature type="repeat" description="ANK" evidence="3">
    <location>
        <begin position="308"/>
        <end position="340"/>
    </location>
</feature>
<evidence type="ECO:0000256" key="3">
    <source>
        <dbReference type="PROSITE-ProRule" id="PRU00023"/>
    </source>
</evidence>
<gene>
    <name evidence="4" type="ORF">DSM5745_08773</name>
</gene>
<dbReference type="RefSeq" id="XP_026600802.1">
    <property type="nucleotide sequence ID" value="XM_026750789.1"/>
</dbReference>
<comment type="caution">
    <text evidence="4">The sequence shown here is derived from an EMBL/GenBank/DDBJ whole genome shotgun (WGS) entry which is preliminary data.</text>
</comment>
<sequence>MATFPLFDLPPELVLCVLEASEARDLAVFIRTSRDAWNIGHPVLYSGPIEWKQKAFIWAAEHDRPQLLEYIIEDILPVLKENDTFRKSAFLAAARGGCCSLVDLLIENGVEPSDGLMGAIKADKPEVVKILLPHGIPDGSEGRRVHLAKETFLAFASAEGSAEVIKFLVTIGANVDGTERHNPLMHAVEAGHHKAAEVLLTSGADIKLAQGSLGRTALRAAAGNGDNQMVRLLLTHGANVNQKDLLDMTPLCYATQHLETCKTLLDAGASVEADRNMPLVEATIRDYRDVVDLLLARRPKDIERTDLLGRTPLAVAAHHNRPEILQKLIQLGADVNKADRTGQTPLSHAVENESTECIAILRNAGCRESDSDGTIPAEIINLFNSLAAGLRRS</sequence>
<feature type="repeat" description="ANK" evidence="3">
    <location>
        <begin position="148"/>
        <end position="180"/>
    </location>
</feature>
<dbReference type="PANTHER" id="PTHR24193">
    <property type="entry name" value="ANKYRIN REPEAT PROTEIN"/>
    <property type="match status" value="1"/>
</dbReference>
<accession>A0A3D8R4N1</accession>
<dbReference type="GO" id="GO:0000976">
    <property type="term" value="F:transcription cis-regulatory region binding"/>
    <property type="evidence" value="ECO:0007669"/>
    <property type="project" value="TreeGrafter"/>
</dbReference>
<dbReference type="Proteomes" id="UP000256690">
    <property type="component" value="Unassembled WGS sequence"/>
</dbReference>